<dbReference type="Proteomes" id="UP000437824">
    <property type="component" value="Unassembled WGS sequence"/>
</dbReference>
<dbReference type="RefSeq" id="WP_118509884.1">
    <property type="nucleotide sequence ID" value="NZ_WMBC01000004.1"/>
</dbReference>
<comment type="caution">
    <text evidence="2">The sequence shown here is derived from an EMBL/GenBank/DDBJ whole genome shotgun (WGS) entry which is preliminary data.</text>
</comment>
<organism evidence="2 3">
    <name type="scientific">Blautia luti DSM 14534 = JCM 17040</name>
    <dbReference type="NCBI Taxonomy" id="649762"/>
    <lineage>
        <taxon>Bacteria</taxon>
        <taxon>Bacillati</taxon>
        <taxon>Bacillota</taxon>
        <taxon>Clostridia</taxon>
        <taxon>Lachnospirales</taxon>
        <taxon>Lachnospiraceae</taxon>
        <taxon>Blautia</taxon>
    </lineage>
</organism>
<evidence type="ECO:0000313" key="2">
    <source>
        <dbReference type="EMBL" id="MTD60979.1"/>
    </source>
</evidence>
<evidence type="ECO:0008006" key="4">
    <source>
        <dbReference type="Google" id="ProtNLM"/>
    </source>
</evidence>
<reference evidence="2 3" key="1">
    <citation type="submission" date="2019-11" db="EMBL/GenBank/DDBJ databases">
        <title>Draft genome sequence of Blautia luti DSM 14534T, isolated from human stool.</title>
        <authorList>
            <person name="Ortiz R."/>
            <person name="Melis-Arcos F."/>
            <person name="Covarrubias P."/>
            <person name="Cardenas J.P."/>
            <person name="Perez-Donoso J."/>
            <person name="Almonacid D."/>
        </authorList>
    </citation>
    <scope>NUCLEOTIDE SEQUENCE [LARGE SCALE GENOMIC DNA]</scope>
    <source>
        <strain evidence="2 3">DSM 14534</strain>
    </source>
</reference>
<dbReference type="AlphaFoldDB" id="A0A844GIB1"/>
<dbReference type="EMBL" id="WMBC01000004">
    <property type="protein sequence ID" value="MTD60979.1"/>
    <property type="molecule type" value="Genomic_DNA"/>
</dbReference>
<proteinExistence type="predicted"/>
<feature type="chain" id="PRO_5039567649" description="MORN repeat protein" evidence="1">
    <location>
        <begin position="24"/>
        <end position="231"/>
    </location>
</feature>
<feature type="signal peptide" evidence="1">
    <location>
        <begin position="1"/>
        <end position="23"/>
    </location>
</feature>
<evidence type="ECO:0000256" key="1">
    <source>
        <dbReference type="SAM" id="SignalP"/>
    </source>
</evidence>
<sequence>MKKFKKLFAVMLCLLMMLTPVISDQQAVTVQAATKMTAVKQVKTKSGKRYGYNAKGKMIKNQWGKSSSGCIYYFQKNGAAYQADKDFQGRYGIVIKKIDNKYYGFDVYGHRVTGFHMASTKPYGRAILYYFDTKTGAYNQAKSKVYRTYTAVPDRKKYQKNATKYQQNAVKLKKLLGKQVKKVKISKQSCFLGGNGWDVTYTYANIELNMFRPYGEGSSAEVVESVITRWR</sequence>
<evidence type="ECO:0000313" key="3">
    <source>
        <dbReference type="Proteomes" id="UP000437824"/>
    </source>
</evidence>
<gene>
    <name evidence="2" type="ORF">GKZ57_06750</name>
</gene>
<name>A0A844GIB1_9FIRM</name>
<protein>
    <recommendedName>
        <fullName evidence="4">MORN repeat protein</fullName>
    </recommendedName>
</protein>
<accession>A0A844GIB1</accession>
<dbReference type="SUPFAM" id="SSF69360">
    <property type="entry name" value="Cell wall binding repeat"/>
    <property type="match status" value="1"/>
</dbReference>
<dbReference type="Gene3D" id="2.10.270.10">
    <property type="entry name" value="Cholin Binding"/>
    <property type="match status" value="1"/>
</dbReference>
<keyword evidence="1" id="KW-0732">Signal</keyword>